<gene>
    <name evidence="2" type="ORF">CT19425_P30224</name>
</gene>
<dbReference type="EMBL" id="LT991978">
    <property type="protein sequence ID" value="SPK77375.1"/>
    <property type="molecule type" value="Genomic_DNA"/>
</dbReference>
<protein>
    <submittedName>
        <fullName evidence="2">Uncharacterized protein</fullName>
    </submittedName>
</protein>
<dbReference type="AlphaFoldDB" id="A0A375IW27"/>
<name>A0A375IW27_9BURK</name>
<proteinExistence type="predicted"/>
<evidence type="ECO:0000313" key="3">
    <source>
        <dbReference type="Proteomes" id="UP000255505"/>
    </source>
</evidence>
<reference evidence="2 3" key="1">
    <citation type="submission" date="2018-01" db="EMBL/GenBank/DDBJ databases">
        <authorList>
            <person name="Gaut B.S."/>
            <person name="Morton B.R."/>
            <person name="Clegg M.T."/>
            <person name="Duvall M.R."/>
        </authorList>
    </citation>
    <scope>NUCLEOTIDE SEQUENCE [LARGE SCALE GENOMIC DNA]</scope>
    <source>
        <strain evidence="2">Cupriavidus taiwanensis LMG 19425</strain>
        <plasmid evidence="3">Plasmid iii</plasmid>
    </source>
</reference>
<evidence type="ECO:0000313" key="2">
    <source>
        <dbReference type="EMBL" id="SPK77375.1"/>
    </source>
</evidence>
<evidence type="ECO:0000256" key="1">
    <source>
        <dbReference type="SAM" id="MobiDB-lite"/>
    </source>
</evidence>
<geneLocation type="plasmid" evidence="2">
    <name>III</name>
</geneLocation>
<feature type="region of interest" description="Disordered" evidence="1">
    <location>
        <begin position="34"/>
        <end position="57"/>
    </location>
</feature>
<sequence>MGKGLSPIRSKLAHDHGYAACLLSSYWPRLASDRSDTTWPFDSSNDTRRPRWVTLPR</sequence>
<dbReference type="Proteomes" id="UP000255505">
    <property type="component" value="Plasmid III"/>
</dbReference>
<organism evidence="2 3">
    <name type="scientific">Cupriavidus taiwanensis</name>
    <dbReference type="NCBI Taxonomy" id="164546"/>
    <lineage>
        <taxon>Bacteria</taxon>
        <taxon>Pseudomonadati</taxon>
        <taxon>Pseudomonadota</taxon>
        <taxon>Betaproteobacteria</taxon>
        <taxon>Burkholderiales</taxon>
        <taxon>Burkholderiaceae</taxon>
        <taxon>Cupriavidus</taxon>
    </lineage>
</organism>
<keyword evidence="2" id="KW-0614">Plasmid</keyword>
<accession>A0A375IW27</accession>